<dbReference type="Proteomes" id="UP000634136">
    <property type="component" value="Unassembled WGS sequence"/>
</dbReference>
<sequence length="96" mass="11064">MRIELRSKATQKRTEELLENCKFGIWGRTNQPITVISRFVVHVAEWDITINSNLNNQILVQEFDTFDNLSLNTIGLCLKVYMKYSPISTPNVFVGT</sequence>
<comment type="caution">
    <text evidence="1">The sequence shown here is derived from an EMBL/GenBank/DDBJ whole genome shotgun (WGS) entry which is preliminary data.</text>
</comment>
<dbReference type="EMBL" id="JAAIUW010000010">
    <property type="protein sequence ID" value="KAF7813925.1"/>
    <property type="molecule type" value="Genomic_DNA"/>
</dbReference>
<accession>A0A834T1L1</accession>
<organism evidence="1 2">
    <name type="scientific">Senna tora</name>
    <dbReference type="NCBI Taxonomy" id="362788"/>
    <lineage>
        <taxon>Eukaryota</taxon>
        <taxon>Viridiplantae</taxon>
        <taxon>Streptophyta</taxon>
        <taxon>Embryophyta</taxon>
        <taxon>Tracheophyta</taxon>
        <taxon>Spermatophyta</taxon>
        <taxon>Magnoliopsida</taxon>
        <taxon>eudicotyledons</taxon>
        <taxon>Gunneridae</taxon>
        <taxon>Pentapetalae</taxon>
        <taxon>rosids</taxon>
        <taxon>fabids</taxon>
        <taxon>Fabales</taxon>
        <taxon>Fabaceae</taxon>
        <taxon>Caesalpinioideae</taxon>
        <taxon>Cassia clade</taxon>
        <taxon>Senna</taxon>
    </lineage>
</organism>
<gene>
    <name evidence="1" type="ORF">G2W53_034901</name>
</gene>
<dbReference type="AlphaFoldDB" id="A0A834T1L1"/>
<evidence type="ECO:0000313" key="1">
    <source>
        <dbReference type="EMBL" id="KAF7813925.1"/>
    </source>
</evidence>
<protein>
    <submittedName>
        <fullName evidence="1">Uncharacterized protein</fullName>
    </submittedName>
</protein>
<keyword evidence="2" id="KW-1185">Reference proteome</keyword>
<evidence type="ECO:0000313" key="2">
    <source>
        <dbReference type="Proteomes" id="UP000634136"/>
    </source>
</evidence>
<reference evidence="1" key="1">
    <citation type="submission" date="2020-09" db="EMBL/GenBank/DDBJ databases">
        <title>Genome-Enabled Discovery of Anthraquinone Biosynthesis in Senna tora.</title>
        <authorList>
            <person name="Kang S.-H."/>
            <person name="Pandey R.P."/>
            <person name="Lee C.-M."/>
            <person name="Sim J.-S."/>
            <person name="Jeong J.-T."/>
            <person name="Choi B.-S."/>
            <person name="Jung M."/>
            <person name="Ginzburg D."/>
            <person name="Zhao K."/>
            <person name="Won S.Y."/>
            <person name="Oh T.-J."/>
            <person name="Yu Y."/>
            <person name="Kim N.-H."/>
            <person name="Lee O.R."/>
            <person name="Lee T.-H."/>
            <person name="Bashyal P."/>
            <person name="Kim T.-S."/>
            <person name="Lee W.-H."/>
            <person name="Kawkins C."/>
            <person name="Kim C.-K."/>
            <person name="Kim J.S."/>
            <person name="Ahn B.O."/>
            <person name="Rhee S.Y."/>
            <person name="Sohng J.K."/>
        </authorList>
    </citation>
    <scope>NUCLEOTIDE SEQUENCE</scope>
    <source>
        <tissue evidence="1">Leaf</tissue>
    </source>
</reference>
<name>A0A834T1L1_9FABA</name>
<proteinExistence type="predicted"/>